<dbReference type="InterPro" id="IPR012334">
    <property type="entry name" value="Pectin_lyas_fold"/>
</dbReference>
<gene>
    <name evidence="3" type="ORF">Ptr86124_003960</name>
</gene>
<feature type="domain" description="Rhamnogalacturonase A/B/Epimerase-like pectate lyase" evidence="2">
    <location>
        <begin position="722"/>
        <end position="792"/>
    </location>
</feature>
<proteinExistence type="predicted"/>
<dbReference type="AlphaFoldDB" id="A0A922NHW0"/>
<reference evidence="4" key="1">
    <citation type="journal article" date="2022" name="Microb. Genom.">
        <title>A global pangenome for the wheat fungal pathogen Pyrenophora tritici-repentis and prediction of effector protein structural homology.</title>
        <authorList>
            <person name="Moolhuijzen P.M."/>
            <person name="See P.T."/>
            <person name="Shi G."/>
            <person name="Powell H.R."/>
            <person name="Cockram J."/>
            <person name="Jorgensen L.N."/>
            <person name="Benslimane H."/>
            <person name="Strelkov S.E."/>
            <person name="Turner J."/>
            <person name="Liu Z."/>
            <person name="Moffat C.S."/>
        </authorList>
    </citation>
    <scope>NUCLEOTIDE SEQUENCE [LARGE SCALE GENOMIC DNA]</scope>
</reference>
<dbReference type="Pfam" id="PF12708">
    <property type="entry name" value="Pect-lyase_RHGA_epim"/>
    <property type="match status" value="2"/>
</dbReference>
<comment type="caution">
    <text evidence="3">The sequence shown here is derived from an EMBL/GenBank/DDBJ whole genome shotgun (WGS) entry which is preliminary data.</text>
</comment>
<dbReference type="Gene3D" id="2.160.20.10">
    <property type="entry name" value="Single-stranded right-handed beta-helix, Pectin lyase-like"/>
    <property type="match status" value="2"/>
</dbReference>
<dbReference type="GO" id="GO:0004650">
    <property type="term" value="F:polygalacturonase activity"/>
    <property type="evidence" value="ECO:0007669"/>
    <property type="project" value="InterPro"/>
</dbReference>
<dbReference type="PANTHER" id="PTHR33928">
    <property type="entry name" value="POLYGALACTURONASE QRT3"/>
    <property type="match status" value="1"/>
</dbReference>
<dbReference type="FunFam" id="2.160.20.10:FF:000026">
    <property type="entry name" value="Exo-beta-1,3-glucanase Exg0"/>
    <property type="match status" value="1"/>
</dbReference>
<feature type="domain" description="Rhamnogalacturonase A/B/Epimerase-like pectate lyase" evidence="2">
    <location>
        <begin position="363"/>
        <end position="594"/>
    </location>
</feature>
<protein>
    <submittedName>
        <fullName evidence="3">Pectate lyase superfamily protein</fullName>
    </submittedName>
</protein>
<sequence length="1131" mass="123092">MSTEKDVPVDPFSDTYVEPASLLPETAQTAVVDDDDNATPHSGPAEVTENLQKAAFTEPVQIPVPTPRYSSPITNDPHSNQASLNNFSIPVIPPAPVGLDATITWRTRDLMYLLSLFKSEELVADTLLFTPSLDDLEHATYPIHLQLHKKTTPGSEIGTHSLDPPIGTDRPPTLIAESRTHCRTAAIARRSLAQSLLSNAASVLRVVDRYNVLYTLYTTSPPRLEAMFRAMCFMSIIPDREWVERLAQLRGIVNGQYLVGAGVDENCPVEARVEYYLLEIGRGMLENWIRTVPLTTHKHKQFAHESRDIVVPAIQLGVNIGEPKNQPTSQQASETDCAPYWLENIKHQGVASFNPNPHNYTIFRNVKDYGAVGDGVTDDTAAIQRAMSEGNRCEPGFCESSTTTPAIVYFPGGTYIISSAIIDYYYTQIIGNPNCLPTIKASPKYNSTVGFGLIDGSPYLGYGRRIGQTAFGSTNTFFRQIRNLILDTTALPANFSATGLHWPTAQTTSLQNIVFNMNADKGTLHQGILVEAGSAGFMTDLVFNGGQIGFNVGNQQYTTRNLTFNNVDTAVNQLWDWGWTYKSVTINNCRVGFNITAGGPSAVNIGSITLIDSEINNTPIAIATSRTDDSQPAAAGALYLENLKLSNVGVGIQGPNGTYLAGTSGTKIIDGWADGHRYVPKGPIEARGSIAPTKRPAELLDAEGKYYERAKPQYEDVPLSQFLSARTLGATGDGRTDDTDALNAAILQASAAGKILFLDAGYYRVTSTIYIPPGAIIVGEALASVIFHAGPYFDDMDAPKPVVQVARPGEMGRVELSDIFVSGQGRQAGAILIEYNLGTYEGEPSGLWEVHTRIGGFAGSDLQTAECEKTPNITITPENLSQQCIAAYMSMHITKFGAGIYMENNWFWTSDHDLDQEHSNNTQLTIYAGRGLLIESINGRLWLYGTAVEHHVMYEYQFVDTRNIFMGQVQTETAYYQPNPNATIPFPPNPALSDPIFATKKPSGNSTSNASGYGVRIVRSNNIKGYGVGLYSFFNNYNTSCSAIGAGAVCQNRILSIEGGRNSYAVDLYNVNTVGSIHMVTRDGEDLAWEGDNNSTFVDTVNVFRIDGHGLGLELGIDIDIDVEINIGLGL</sequence>
<dbReference type="CDD" id="cd23668">
    <property type="entry name" value="GH55_beta13glucanase-like"/>
    <property type="match status" value="1"/>
</dbReference>
<dbReference type="InterPro" id="IPR039279">
    <property type="entry name" value="QRT3-like"/>
</dbReference>
<evidence type="ECO:0000256" key="1">
    <source>
        <dbReference type="SAM" id="MobiDB-lite"/>
    </source>
</evidence>
<dbReference type="FunFam" id="2.160.20.10:FF:000023">
    <property type="entry name" value="Exo-beta-1,3-glucanase Exg0"/>
    <property type="match status" value="1"/>
</dbReference>
<name>A0A922NHW0_9PLEO</name>
<dbReference type="InterPro" id="IPR024535">
    <property type="entry name" value="RHGA/B-epi-like_pectate_lyase"/>
</dbReference>
<dbReference type="SUPFAM" id="SSF51126">
    <property type="entry name" value="Pectin lyase-like"/>
    <property type="match status" value="2"/>
</dbReference>
<feature type="region of interest" description="Disordered" evidence="1">
    <location>
        <begin position="1"/>
        <end position="21"/>
    </location>
</feature>
<dbReference type="PANTHER" id="PTHR33928:SF2">
    <property type="entry name" value="PECTATE LYASE SUPERFAMILY PROTEIN DOMAIN-CONTAINING PROTEIN-RELATED"/>
    <property type="match status" value="1"/>
</dbReference>
<evidence type="ECO:0000313" key="3">
    <source>
        <dbReference type="EMBL" id="KAI1517023.1"/>
    </source>
</evidence>
<dbReference type="InterPro" id="IPR011050">
    <property type="entry name" value="Pectin_lyase_fold/virulence"/>
</dbReference>
<evidence type="ECO:0000259" key="2">
    <source>
        <dbReference type="Pfam" id="PF12708"/>
    </source>
</evidence>
<dbReference type="GO" id="GO:0016829">
    <property type="term" value="F:lyase activity"/>
    <property type="evidence" value="ECO:0007669"/>
    <property type="project" value="UniProtKB-KW"/>
</dbReference>
<dbReference type="Proteomes" id="UP000249757">
    <property type="component" value="Unassembled WGS sequence"/>
</dbReference>
<evidence type="ECO:0000313" key="4">
    <source>
        <dbReference type="Proteomes" id="UP000249757"/>
    </source>
</evidence>
<accession>A0A922NHW0</accession>
<organism evidence="3 4">
    <name type="scientific">Pyrenophora tritici-repentis</name>
    <dbReference type="NCBI Taxonomy" id="45151"/>
    <lineage>
        <taxon>Eukaryota</taxon>
        <taxon>Fungi</taxon>
        <taxon>Dikarya</taxon>
        <taxon>Ascomycota</taxon>
        <taxon>Pezizomycotina</taxon>
        <taxon>Dothideomycetes</taxon>
        <taxon>Pleosporomycetidae</taxon>
        <taxon>Pleosporales</taxon>
        <taxon>Pleosporineae</taxon>
        <taxon>Pleosporaceae</taxon>
        <taxon>Pyrenophora</taxon>
    </lineage>
</organism>
<dbReference type="EMBL" id="NRDI02000004">
    <property type="protein sequence ID" value="KAI1517023.1"/>
    <property type="molecule type" value="Genomic_DNA"/>
</dbReference>
<keyword evidence="3" id="KW-0456">Lyase</keyword>
<keyword evidence="4" id="KW-1185">Reference proteome</keyword>